<dbReference type="EMBL" id="JBHLWN010000106">
    <property type="protein sequence ID" value="MFC0215957.1"/>
    <property type="molecule type" value="Genomic_DNA"/>
</dbReference>
<evidence type="ECO:0000256" key="1">
    <source>
        <dbReference type="SAM" id="SignalP"/>
    </source>
</evidence>
<dbReference type="PANTHER" id="PTHR12969:SF7">
    <property type="entry name" value="INTRAFLAGELLAR TRANSPORT PROTEIN 52 HOMOLOG"/>
    <property type="match status" value="1"/>
</dbReference>
<protein>
    <submittedName>
        <fullName evidence="2">Ig domain protein group 2 domain protein</fullName>
    </submittedName>
</protein>
<feature type="signal peptide" evidence="1">
    <location>
        <begin position="1"/>
        <end position="20"/>
    </location>
</feature>
<dbReference type="InterPro" id="IPR039975">
    <property type="entry name" value="IFT52"/>
</dbReference>
<reference evidence="2 3" key="1">
    <citation type="submission" date="2024-09" db="EMBL/GenBank/DDBJ databases">
        <authorList>
            <person name="Sun Q."/>
            <person name="Mori K."/>
        </authorList>
    </citation>
    <scope>NUCLEOTIDE SEQUENCE [LARGE SCALE GENOMIC DNA]</scope>
    <source>
        <strain evidence="2 3">CCM 7759</strain>
    </source>
</reference>
<proteinExistence type="predicted"/>
<evidence type="ECO:0000313" key="3">
    <source>
        <dbReference type="Proteomes" id="UP001589776"/>
    </source>
</evidence>
<feature type="chain" id="PRO_5046712192" evidence="1">
    <location>
        <begin position="21"/>
        <end position="548"/>
    </location>
</feature>
<organism evidence="2 3">
    <name type="scientific">Paenibacillus chartarius</name>
    <dbReference type="NCBI Taxonomy" id="747481"/>
    <lineage>
        <taxon>Bacteria</taxon>
        <taxon>Bacillati</taxon>
        <taxon>Bacillota</taxon>
        <taxon>Bacilli</taxon>
        <taxon>Bacillales</taxon>
        <taxon>Paenibacillaceae</taxon>
        <taxon>Paenibacillus</taxon>
    </lineage>
</organism>
<dbReference type="Proteomes" id="UP001589776">
    <property type="component" value="Unassembled WGS sequence"/>
</dbReference>
<dbReference type="SUPFAM" id="SSF52317">
    <property type="entry name" value="Class I glutamine amidotransferase-like"/>
    <property type="match status" value="1"/>
</dbReference>
<evidence type="ECO:0000313" key="2">
    <source>
        <dbReference type="EMBL" id="MFC0215957.1"/>
    </source>
</evidence>
<dbReference type="InterPro" id="IPR029062">
    <property type="entry name" value="Class_I_gatase-like"/>
</dbReference>
<name>A0ABV6DTJ5_9BACL</name>
<dbReference type="PANTHER" id="PTHR12969">
    <property type="entry name" value="NGD5/OSM-6/IFT52"/>
    <property type="match status" value="1"/>
</dbReference>
<accession>A0ABV6DTJ5</accession>
<keyword evidence="1" id="KW-0732">Signal</keyword>
<dbReference type="RefSeq" id="WP_377473650.1">
    <property type="nucleotide sequence ID" value="NZ_JBHLWN010000106.1"/>
</dbReference>
<gene>
    <name evidence="2" type="ORF">ACFFK0_26515</name>
</gene>
<keyword evidence="3" id="KW-1185">Reference proteome</keyword>
<comment type="caution">
    <text evidence="2">The sequence shown here is derived from an EMBL/GenBank/DDBJ whole genome shotgun (WGS) entry which is preliminary data.</text>
</comment>
<sequence>MKSWKHVLLTGMLSSALLLQGTLTGGDRAYAEGPTDPAPVINPVGTPKNKTVLFDNTHAETAGNADWVIDGAFSDFAGALAGQGYLVKELRKTTPITLSDLQQASVFVMAEPNIPLKTSEQSAILQYVQGGGSVLFIGDHYNADRNLNRWDGNEVFNGYRRGAFGNPTKGMSTAEAASAAMQDVTSTDWLMTNFGIRFRYNAIGDVTATNIVAPSQSFGITTGVSSFAMHAGSTLAIGDPNKAKGIVYVPSNPSKWGNAVDQGVYNGGGAAEGPYVAIAKNSLGKAAFVGDSSPVEDATPKYKREDNGATKTTYAGWQEQNDATLMINLVNWLATQESYTSFASKGITLDQPTTLLSMETPSSSTEPQAEPWSTPAAGYKWYDRTTFKAGSYGYGSGTTTPPVGTSLTENFDTGTKGAYAAANVTLSSGSWYFNNALLGNLTTDKKSGAQSARISATGSISMNFDVSGANQVKLSVANFGSDTGATWKLQKSVNGGSTWTDVTSAVTATSTLTQQTINVGQTGSVRFRVYVAGTSGKRLNVDDFQVVN</sequence>